<evidence type="ECO:0000313" key="2">
    <source>
        <dbReference type="Proteomes" id="UP001157091"/>
    </source>
</evidence>
<keyword evidence="2" id="KW-1185">Reference proteome</keyword>
<dbReference type="Gene3D" id="3.40.50.1820">
    <property type="entry name" value="alpha/beta hydrolase"/>
    <property type="match status" value="1"/>
</dbReference>
<dbReference type="InterPro" id="IPR010662">
    <property type="entry name" value="RBBP9/YdeN"/>
</dbReference>
<sequence>MTRSFLVLHGWGNHRPPEHWQHWLAVELAARGHEVRYPQLPDADGPDLDAWLDALVAELTLLDPAATTVVCHSLAVPLWLRAVTDRRVPAVERVLLVSPPASTVLASTVVAPFVAVPPTTTGAGSALIVTGEGDRFSPDGPWDEYASSLGVEVVTVAGGGHLSPSDGFGPAWPEVVEWLVPPPEDVVAL</sequence>
<dbReference type="RefSeq" id="WP_284291764.1">
    <property type="nucleotide sequence ID" value="NZ_BSUK01000001.1"/>
</dbReference>
<protein>
    <recommendedName>
        <fullName evidence="3">Hydrolase</fullName>
    </recommendedName>
</protein>
<evidence type="ECO:0008006" key="3">
    <source>
        <dbReference type="Google" id="ProtNLM"/>
    </source>
</evidence>
<dbReference type="Proteomes" id="UP001157091">
    <property type="component" value="Unassembled WGS sequence"/>
</dbReference>
<comment type="caution">
    <text evidence="1">The sequence shown here is derived from an EMBL/GenBank/DDBJ whole genome shotgun (WGS) entry which is preliminary data.</text>
</comment>
<organism evidence="1 2">
    <name type="scientific">Luteimicrobium album</name>
    <dbReference type="NCBI Taxonomy" id="1054550"/>
    <lineage>
        <taxon>Bacteria</taxon>
        <taxon>Bacillati</taxon>
        <taxon>Actinomycetota</taxon>
        <taxon>Actinomycetes</taxon>
        <taxon>Micrococcales</taxon>
        <taxon>Luteimicrobium</taxon>
    </lineage>
</organism>
<evidence type="ECO:0000313" key="1">
    <source>
        <dbReference type="EMBL" id="GMA22635.1"/>
    </source>
</evidence>
<reference evidence="2" key="1">
    <citation type="journal article" date="2019" name="Int. J. Syst. Evol. Microbiol.">
        <title>The Global Catalogue of Microorganisms (GCM) 10K type strain sequencing project: providing services to taxonomists for standard genome sequencing and annotation.</title>
        <authorList>
            <consortium name="The Broad Institute Genomics Platform"/>
            <consortium name="The Broad Institute Genome Sequencing Center for Infectious Disease"/>
            <person name="Wu L."/>
            <person name="Ma J."/>
        </authorList>
    </citation>
    <scope>NUCLEOTIDE SEQUENCE [LARGE SCALE GENOMIC DNA]</scope>
    <source>
        <strain evidence="2">NBRC 106348</strain>
    </source>
</reference>
<dbReference type="SUPFAM" id="SSF53474">
    <property type="entry name" value="alpha/beta-Hydrolases"/>
    <property type="match status" value="1"/>
</dbReference>
<proteinExistence type="predicted"/>
<dbReference type="Pfam" id="PF06821">
    <property type="entry name" value="Ser_hydrolase"/>
    <property type="match status" value="1"/>
</dbReference>
<accession>A0ABQ6HYK9</accession>
<dbReference type="InterPro" id="IPR029058">
    <property type="entry name" value="AB_hydrolase_fold"/>
</dbReference>
<gene>
    <name evidence="1" type="ORF">GCM10025864_03940</name>
</gene>
<dbReference type="EMBL" id="BSUK01000001">
    <property type="protein sequence ID" value="GMA22635.1"/>
    <property type="molecule type" value="Genomic_DNA"/>
</dbReference>
<name>A0ABQ6HYK9_9MICO</name>